<protein>
    <submittedName>
        <fullName evidence="1">Uncharacterized protein</fullName>
    </submittedName>
</protein>
<dbReference type="Proteomes" id="UP000552097">
    <property type="component" value="Unassembled WGS sequence"/>
</dbReference>
<evidence type="ECO:0000313" key="2">
    <source>
        <dbReference type="Proteomes" id="UP000552097"/>
    </source>
</evidence>
<dbReference type="RefSeq" id="WP_184915133.1">
    <property type="nucleotide sequence ID" value="NZ_JACHMO010000001.1"/>
</dbReference>
<accession>A0A7W9LY59</accession>
<name>A0A7W9LY59_9PSEU</name>
<evidence type="ECO:0000313" key="1">
    <source>
        <dbReference type="EMBL" id="MBB5800530.1"/>
    </source>
</evidence>
<comment type="caution">
    <text evidence="1">The sequence shown here is derived from an EMBL/GenBank/DDBJ whole genome shotgun (WGS) entry which is preliminary data.</text>
</comment>
<dbReference type="EMBL" id="JACHMO010000001">
    <property type="protein sequence ID" value="MBB5800530.1"/>
    <property type="molecule type" value="Genomic_DNA"/>
</dbReference>
<sequence length="74" mass="7653">MNTTTITTITPRDRAVLRAVAAGRCVYAAGTLLVDGICCCDQFLGPRLVREGLIASQPGPAHLTDDGQALLAAA</sequence>
<keyword evidence="2" id="KW-1185">Reference proteome</keyword>
<proteinExistence type="predicted"/>
<organism evidence="1 2">
    <name type="scientific">Saccharothrix ecbatanensis</name>
    <dbReference type="NCBI Taxonomy" id="1105145"/>
    <lineage>
        <taxon>Bacteria</taxon>
        <taxon>Bacillati</taxon>
        <taxon>Actinomycetota</taxon>
        <taxon>Actinomycetes</taxon>
        <taxon>Pseudonocardiales</taxon>
        <taxon>Pseudonocardiaceae</taxon>
        <taxon>Saccharothrix</taxon>
    </lineage>
</organism>
<gene>
    <name evidence="1" type="ORF">F4560_000298</name>
</gene>
<reference evidence="1 2" key="1">
    <citation type="submission" date="2020-08" db="EMBL/GenBank/DDBJ databases">
        <title>Sequencing the genomes of 1000 actinobacteria strains.</title>
        <authorList>
            <person name="Klenk H.-P."/>
        </authorList>
    </citation>
    <scope>NUCLEOTIDE SEQUENCE [LARGE SCALE GENOMIC DNA]</scope>
    <source>
        <strain evidence="1 2">DSM 45486</strain>
    </source>
</reference>
<dbReference type="AlphaFoldDB" id="A0A7W9LY59"/>